<sequence length="107" mass="12023">MKTKIQPLVDIVDSGQLFNLYFDLPGVKESDLNIDIEDHVLSINAKQLIGDAESSAKCSEKYYECRYELGETINLEQIKAKIEQGVLKIDLPKIAKKSPTKIKIEVA</sequence>
<dbReference type="InterPro" id="IPR002068">
    <property type="entry name" value="A-crystallin/Hsp20_dom"/>
</dbReference>
<proteinExistence type="inferred from homology"/>
<feature type="domain" description="SHSP" evidence="4">
    <location>
        <begin position="1"/>
        <end position="107"/>
    </location>
</feature>
<accession>A0ABY7W200</accession>
<dbReference type="InterPro" id="IPR044587">
    <property type="entry name" value="HSP21-like"/>
</dbReference>
<dbReference type="Gene3D" id="2.60.40.790">
    <property type="match status" value="1"/>
</dbReference>
<evidence type="ECO:0000256" key="3">
    <source>
        <dbReference type="RuleBase" id="RU003616"/>
    </source>
</evidence>
<keyword evidence="7" id="KW-1185">Reference proteome</keyword>
<reference evidence="6 7" key="1">
    <citation type="submission" date="2023-02" db="EMBL/GenBank/DDBJ databases">
        <title>Genome sequence of Lentisphaera profundi SAORIC-696.</title>
        <authorList>
            <person name="Kim e."/>
            <person name="Cho J.-C."/>
            <person name="Choi A."/>
            <person name="Kang I."/>
        </authorList>
    </citation>
    <scope>NUCLEOTIDE SEQUENCE [LARGE SCALE GENOMIC DNA]</scope>
    <source>
        <strain evidence="6 7">SAORIC-696</strain>
    </source>
</reference>
<evidence type="ECO:0000256" key="2">
    <source>
        <dbReference type="PROSITE-ProRule" id="PRU00285"/>
    </source>
</evidence>
<evidence type="ECO:0000313" key="7">
    <source>
        <dbReference type="Proteomes" id="UP001214250"/>
    </source>
</evidence>
<evidence type="ECO:0000259" key="5">
    <source>
        <dbReference type="PROSITE" id="PS51203"/>
    </source>
</evidence>
<dbReference type="InterPro" id="IPR007052">
    <property type="entry name" value="CS_dom"/>
</dbReference>
<dbReference type="InterPro" id="IPR008978">
    <property type="entry name" value="HSP20-like_chaperone"/>
</dbReference>
<comment type="similarity">
    <text evidence="2 3">Belongs to the small heat shock protein (HSP20) family.</text>
</comment>
<gene>
    <name evidence="6" type="ORF">PQO03_21080</name>
</gene>
<dbReference type="PANTHER" id="PTHR46733:SF4">
    <property type="entry name" value="HEAT SHOCK PROTEIN 21, CHLOROPLASTIC"/>
    <property type="match status" value="1"/>
</dbReference>
<dbReference type="RefSeq" id="WP_274153182.1">
    <property type="nucleotide sequence ID" value="NZ_CP117812.1"/>
</dbReference>
<feature type="domain" description="CS" evidence="5">
    <location>
        <begin position="4"/>
        <end position="102"/>
    </location>
</feature>
<evidence type="ECO:0000313" key="6">
    <source>
        <dbReference type="EMBL" id="WDE98308.1"/>
    </source>
</evidence>
<keyword evidence="1" id="KW-0346">Stress response</keyword>
<protein>
    <submittedName>
        <fullName evidence="6">Hsp20/alpha crystallin family protein</fullName>
    </submittedName>
</protein>
<dbReference type="Pfam" id="PF00011">
    <property type="entry name" value="HSP20"/>
    <property type="match status" value="1"/>
</dbReference>
<dbReference type="PROSITE" id="PS01031">
    <property type="entry name" value="SHSP"/>
    <property type="match status" value="1"/>
</dbReference>
<evidence type="ECO:0000256" key="1">
    <source>
        <dbReference type="ARBA" id="ARBA00023016"/>
    </source>
</evidence>
<organism evidence="6 7">
    <name type="scientific">Lentisphaera profundi</name>
    <dbReference type="NCBI Taxonomy" id="1658616"/>
    <lineage>
        <taxon>Bacteria</taxon>
        <taxon>Pseudomonadati</taxon>
        <taxon>Lentisphaerota</taxon>
        <taxon>Lentisphaeria</taxon>
        <taxon>Lentisphaerales</taxon>
        <taxon>Lentisphaeraceae</taxon>
        <taxon>Lentisphaera</taxon>
    </lineage>
</organism>
<name>A0ABY7W200_9BACT</name>
<dbReference type="Proteomes" id="UP001214250">
    <property type="component" value="Chromosome 2"/>
</dbReference>
<dbReference type="PANTHER" id="PTHR46733">
    <property type="entry name" value="26.5 KDA HEAT SHOCK PROTEIN, MITOCHONDRIAL"/>
    <property type="match status" value="1"/>
</dbReference>
<dbReference type="SUPFAM" id="SSF49764">
    <property type="entry name" value="HSP20-like chaperones"/>
    <property type="match status" value="1"/>
</dbReference>
<evidence type="ECO:0000259" key="4">
    <source>
        <dbReference type="PROSITE" id="PS01031"/>
    </source>
</evidence>
<dbReference type="CDD" id="cd06464">
    <property type="entry name" value="ACD_sHsps-like"/>
    <property type="match status" value="1"/>
</dbReference>
<dbReference type="PROSITE" id="PS51203">
    <property type="entry name" value="CS"/>
    <property type="match status" value="1"/>
</dbReference>
<dbReference type="EMBL" id="CP117812">
    <property type="protein sequence ID" value="WDE98308.1"/>
    <property type="molecule type" value="Genomic_DNA"/>
</dbReference>